<keyword evidence="3" id="KW-0547">Nucleotide-binding</keyword>
<gene>
    <name evidence="8" type="ORF">OESDEN_02331</name>
</gene>
<dbReference type="PANTHER" id="PTHR24067">
    <property type="entry name" value="UBIQUITIN-CONJUGATING ENZYME E2"/>
    <property type="match status" value="1"/>
</dbReference>
<dbReference type="InterPro" id="IPR016135">
    <property type="entry name" value="UBQ-conjugating_enzyme/RWD"/>
</dbReference>
<organism evidence="8 9">
    <name type="scientific">Oesophagostomum dentatum</name>
    <name type="common">Nodular worm</name>
    <dbReference type="NCBI Taxonomy" id="61180"/>
    <lineage>
        <taxon>Eukaryota</taxon>
        <taxon>Metazoa</taxon>
        <taxon>Ecdysozoa</taxon>
        <taxon>Nematoda</taxon>
        <taxon>Chromadorea</taxon>
        <taxon>Rhabditida</taxon>
        <taxon>Rhabditina</taxon>
        <taxon>Rhabditomorpha</taxon>
        <taxon>Strongyloidea</taxon>
        <taxon>Strongylidae</taxon>
        <taxon>Oesophagostomum</taxon>
    </lineage>
</organism>
<accession>A0A0B1TPG1</accession>
<name>A0A0B1TPG1_OESDE</name>
<evidence type="ECO:0000313" key="8">
    <source>
        <dbReference type="EMBL" id="KHJ97692.1"/>
    </source>
</evidence>
<sequence>MSQNNLKSSDFDLTAELWLIIATSLSNRISCSFNFCHCQLCSFLPFQQFFIPLQQTCRSLNKCACFQVLAKRYECSDVPSFVRKIYIARDKSEEPRVNAHVAVVTYHWKAEPAIARANRDAVISRKRRAENPEALPVEGRADLGNHNMPTFRMQRSAPLNRLKIGAGQIMRPKALPMLDALSRVRLSHTDHLRRLALTKKSENLCRLAAILDRAEPILERFEQQTCRSLNKCACFQVLAKRYECSDVPSFVRKIYIARDKSEEPRVNAHVAVVTYHWKAEPAIARANRDAVISRKRRAENPEALPVEGRADLGNHNMPTFRMQRSAPLNRLKIGAGQIMRPKALPMLDALSRVRLSHTDHLRRLALTKKSENLCRLAAILDRAEPILERFEQYLLNQCHDGRQFNGNEAVWVEHHQLADQRTSAKDDQRGEECVIVDGTGEPMEVNHKKMTTPSRRRLMRDFKKLQEDPPAGVSGAPTEDNILAWEAIIFGPQDTPFEDGTFKLSLEFTEEYPNKPPTVKFISKMFHPNVYADGSICLDILQNRWSPTYDVAAILTSIQSLLDEPNPNSPANSHAAQLYQENRREYEKRVQQIVEQVRFCYCFFF</sequence>
<protein>
    <recommendedName>
        <fullName evidence="1">E2 ubiquitin-conjugating enzyme</fullName>
        <ecNumber evidence="1">2.3.2.23</ecNumber>
    </recommendedName>
</protein>
<evidence type="ECO:0000256" key="5">
    <source>
        <dbReference type="ARBA" id="ARBA00022840"/>
    </source>
</evidence>
<feature type="active site" description="Glycyl thioester intermediate" evidence="6">
    <location>
        <position position="537"/>
    </location>
</feature>
<dbReference type="InterPro" id="IPR023313">
    <property type="entry name" value="UBQ-conjugating_AS"/>
</dbReference>
<dbReference type="Pfam" id="PF00179">
    <property type="entry name" value="UQ_con"/>
    <property type="match status" value="1"/>
</dbReference>
<dbReference type="SUPFAM" id="SSF54495">
    <property type="entry name" value="UBC-like"/>
    <property type="match status" value="1"/>
</dbReference>
<keyword evidence="4" id="KW-0833">Ubl conjugation pathway</keyword>
<evidence type="ECO:0000259" key="7">
    <source>
        <dbReference type="PROSITE" id="PS50127"/>
    </source>
</evidence>
<dbReference type="GO" id="GO:0005524">
    <property type="term" value="F:ATP binding"/>
    <property type="evidence" value="ECO:0007669"/>
    <property type="project" value="UniProtKB-KW"/>
</dbReference>
<keyword evidence="2" id="KW-0808">Transferase</keyword>
<evidence type="ECO:0000256" key="4">
    <source>
        <dbReference type="ARBA" id="ARBA00022786"/>
    </source>
</evidence>
<dbReference type="PROSITE" id="PS00183">
    <property type="entry name" value="UBC_1"/>
    <property type="match status" value="1"/>
</dbReference>
<dbReference type="OrthoDB" id="9984419at2759"/>
<keyword evidence="5" id="KW-0067">ATP-binding</keyword>
<proteinExistence type="predicted"/>
<reference evidence="8 9" key="1">
    <citation type="submission" date="2014-03" db="EMBL/GenBank/DDBJ databases">
        <title>Draft genome of the hookworm Oesophagostomum dentatum.</title>
        <authorList>
            <person name="Mitreva M."/>
        </authorList>
    </citation>
    <scope>NUCLEOTIDE SEQUENCE [LARGE SCALE GENOMIC DNA]</scope>
    <source>
        <strain evidence="8 9">OD-Hann</strain>
    </source>
</reference>
<evidence type="ECO:0000313" key="9">
    <source>
        <dbReference type="Proteomes" id="UP000053660"/>
    </source>
</evidence>
<evidence type="ECO:0000256" key="2">
    <source>
        <dbReference type="ARBA" id="ARBA00022679"/>
    </source>
</evidence>
<dbReference type="GO" id="GO:0006281">
    <property type="term" value="P:DNA repair"/>
    <property type="evidence" value="ECO:0007669"/>
    <property type="project" value="UniProtKB-ARBA"/>
</dbReference>
<dbReference type="FunFam" id="3.10.110.10:FF:000004">
    <property type="entry name" value="Ubiquitin-conjugating enzyme E2 A"/>
    <property type="match status" value="1"/>
</dbReference>
<feature type="domain" description="UBC core" evidence="7">
    <location>
        <begin position="453"/>
        <end position="599"/>
    </location>
</feature>
<keyword evidence="9" id="KW-1185">Reference proteome</keyword>
<evidence type="ECO:0000256" key="3">
    <source>
        <dbReference type="ARBA" id="ARBA00022741"/>
    </source>
</evidence>
<dbReference type="EC" id="2.3.2.23" evidence="1"/>
<dbReference type="SMART" id="SM00212">
    <property type="entry name" value="UBCc"/>
    <property type="match status" value="1"/>
</dbReference>
<evidence type="ECO:0000256" key="1">
    <source>
        <dbReference type="ARBA" id="ARBA00012486"/>
    </source>
</evidence>
<dbReference type="CDD" id="cd23790">
    <property type="entry name" value="UBCc_UBE2A_2B"/>
    <property type="match status" value="1"/>
</dbReference>
<dbReference type="InterPro" id="IPR000608">
    <property type="entry name" value="UBC"/>
</dbReference>
<dbReference type="GO" id="GO:0061631">
    <property type="term" value="F:ubiquitin conjugating enzyme activity"/>
    <property type="evidence" value="ECO:0007669"/>
    <property type="project" value="UniProtKB-EC"/>
</dbReference>
<dbReference type="EMBL" id="KN549414">
    <property type="protein sequence ID" value="KHJ97692.1"/>
    <property type="molecule type" value="Genomic_DNA"/>
</dbReference>
<keyword evidence="8" id="KW-0436">Ligase</keyword>
<dbReference type="Proteomes" id="UP000053660">
    <property type="component" value="Unassembled WGS sequence"/>
</dbReference>
<dbReference type="GO" id="GO:0032446">
    <property type="term" value="P:protein modification by small protein conjugation"/>
    <property type="evidence" value="ECO:0007669"/>
    <property type="project" value="UniProtKB-ARBA"/>
</dbReference>
<dbReference type="GO" id="GO:0016874">
    <property type="term" value="F:ligase activity"/>
    <property type="evidence" value="ECO:0007669"/>
    <property type="project" value="UniProtKB-KW"/>
</dbReference>
<evidence type="ECO:0000256" key="6">
    <source>
        <dbReference type="PROSITE-ProRule" id="PRU10133"/>
    </source>
</evidence>
<dbReference type="InterPro" id="IPR050113">
    <property type="entry name" value="Ub_conjugating_enzyme"/>
</dbReference>
<dbReference type="AlphaFoldDB" id="A0A0B1TPG1"/>
<dbReference type="PROSITE" id="PS50127">
    <property type="entry name" value="UBC_2"/>
    <property type="match status" value="1"/>
</dbReference>
<dbReference type="Gene3D" id="3.10.110.10">
    <property type="entry name" value="Ubiquitin Conjugating Enzyme"/>
    <property type="match status" value="1"/>
</dbReference>